<comment type="caution">
    <text evidence="1">The sequence shown here is derived from an EMBL/GenBank/DDBJ whole genome shotgun (WGS) entry which is preliminary data.</text>
</comment>
<evidence type="ECO:0000313" key="1">
    <source>
        <dbReference type="EMBL" id="MED6110236.1"/>
    </source>
</evidence>
<protein>
    <submittedName>
        <fullName evidence="1">Uncharacterized protein</fullName>
    </submittedName>
</protein>
<accession>A0ABU6QE68</accession>
<dbReference type="EMBL" id="JASCZI010000226">
    <property type="protein sequence ID" value="MED6110236.1"/>
    <property type="molecule type" value="Genomic_DNA"/>
</dbReference>
<organism evidence="1 2">
    <name type="scientific">Stylosanthes scabra</name>
    <dbReference type="NCBI Taxonomy" id="79078"/>
    <lineage>
        <taxon>Eukaryota</taxon>
        <taxon>Viridiplantae</taxon>
        <taxon>Streptophyta</taxon>
        <taxon>Embryophyta</taxon>
        <taxon>Tracheophyta</taxon>
        <taxon>Spermatophyta</taxon>
        <taxon>Magnoliopsida</taxon>
        <taxon>eudicotyledons</taxon>
        <taxon>Gunneridae</taxon>
        <taxon>Pentapetalae</taxon>
        <taxon>rosids</taxon>
        <taxon>fabids</taxon>
        <taxon>Fabales</taxon>
        <taxon>Fabaceae</taxon>
        <taxon>Papilionoideae</taxon>
        <taxon>50 kb inversion clade</taxon>
        <taxon>dalbergioids sensu lato</taxon>
        <taxon>Dalbergieae</taxon>
        <taxon>Pterocarpus clade</taxon>
        <taxon>Stylosanthes</taxon>
    </lineage>
</organism>
<keyword evidence="2" id="KW-1185">Reference proteome</keyword>
<reference evidence="1 2" key="1">
    <citation type="journal article" date="2023" name="Plants (Basel)">
        <title>Bridging the Gap: Combining Genomics and Transcriptomics Approaches to Understand Stylosanthes scabra, an Orphan Legume from the Brazilian Caatinga.</title>
        <authorList>
            <person name="Ferreira-Neto J.R.C."/>
            <person name="da Silva M.D."/>
            <person name="Binneck E."/>
            <person name="de Melo N.F."/>
            <person name="da Silva R.H."/>
            <person name="de Melo A.L.T.M."/>
            <person name="Pandolfi V."/>
            <person name="Bustamante F.O."/>
            <person name="Brasileiro-Vidal A.C."/>
            <person name="Benko-Iseppon A.M."/>
        </authorList>
    </citation>
    <scope>NUCLEOTIDE SEQUENCE [LARGE SCALE GENOMIC DNA]</scope>
    <source>
        <tissue evidence="1">Leaves</tissue>
    </source>
</reference>
<proteinExistence type="predicted"/>
<dbReference type="Proteomes" id="UP001341840">
    <property type="component" value="Unassembled WGS sequence"/>
</dbReference>
<evidence type="ECO:0000313" key="2">
    <source>
        <dbReference type="Proteomes" id="UP001341840"/>
    </source>
</evidence>
<name>A0ABU6QE68_9FABA</name>
<gene>
    <name evidence="1" type="ORF">PIB30_117485</name>
</gene>
<sequence length="116" mass="13925">MGSHSTEESSLEGRVWRTFRPVTPRRKGWFEAVRYLLWQLLRRTMLSYSGTISTSHLALLVAPLRSWRTDSSSSSAVRYLSWWLRKRTTLARWKKSMAERESEVRRERDEWEMCEL</sequence>